<dbReference type="InParanoid" id="A0A1V9X738"/>
<sequence>MCPLCVLHVSYMCLLCVL</sequence>
<name>A0A1V9X738_9ACAR</name>
<reference evidence="1 2" key="1">
    <citation type="journal article" date="2017" name="Gigascience">
        <title>Draft genome of the honey bee ectoparasitic mite, Tropilaelaps mercedesae, is shaped by the parasitic life history.</title>
        <authorList>
            <person name="Dong X."/>
            <person name="Armstrong S.D."/>
            <person name="Xia D."/>
            <person name="Makepeace B.L."/>
            <person name="Darby A.C."/>
            <person name="Kadowaki T."/>
        </authorList>
    </citation>
    <scope>NUCLEOTIDE SEQUENCE [LARGE SCALE GENOMIC DNA]</scope>
    <source>
        <strain evidence="1">Wuxi-XJTLU</strain>
    </source>
</reference>
<dbReference type="Proteomes" id="UP000192247">
    <property type="component" value="Unassembled WGS sequence"/>
</dbReference>
<dbReference type="EMBL" id="MNPL01021902">
    <property type="protein sequence ID" value="OQR69183.1"/>
    <property type="molecule type" value="Genomic_DNA"/>
</dbReference>
<dbReference type="AlphaFoldDB" id="A0A1V9X738"/>
<evidence type="ECO:0000313" key="1">
    <source>
        <dbReference type="EMBL" id="OQR69183.1"/>
    </source>
</evidence>
<evidence type="ECO:0000313" key="2">
    <source>
        <dbReference type="Proteomes" id="UP000192247"/>
    </source>
</evidence>
<gene>
    <name evidence="1" type="ORF">BIW11_04423</name>
</gene>
<accession>A0A1V9X738</accession>
<organism evidence="1 2">
    <name type="scientific">Tropilaelaps mercedesae</name>
    <dbReference type="NCBI Taxonomy" id="418985"/>
    <lineage>
        <taxon>Eukaryota</taxon>
        <taxon>Metazoa</taxon>
        <taxon>Ecdysozoa</taxon>
        <taxon>Arthropoda</taxon>
        <taxon>Chelicerata</taxon>
        <taxon>Arachnida</taxon>
        <taxon>Acari</taxon>
        <taxon>Parasitiformes</taxon>
        <taxon>Mesostigmata</taxon>
        <taxon>Gamasina</taxon>
        <taxon>Dermanyssoidea</taxon>
        <taxon>Laelapidae</taxon>
        <taxon>Tropilaelaps</taxon>
    </lineage>
</organism>
<protein>
    <submittedName>
        <fullName evidence="1">Uncharacterized protein</fullName>
    </submittedName>
</protein>
<keyword evidence="2" id="KW-1185">Reference proteome</keyword>
<comment type="caution">
    <text evidence="1">The sequence shown here is derived from an EMBL/GenBank/DDBJ whole genome shotgun (WGS) entry which is preliminary data.</text>
</comment>
<proteinExistence type="predicted"/>